<evidence type="ECO:0000313" key="6">
    <source>
        <dbReference type="Ensembl" id="ENSSFOP00015013049.2"/>
    </source>
</evidence>
<reference evidence="6 7" key="1">
    <citation type="submission" date="2019-04" db="EMBL/GenBank/DDBJ databases">
        <authorList>
            <consortium name="Wellcome Sanger Institute Data Sharing"/>
        </authorList>
    </citation>
    <scope>NUCLEOTIDE SEQUENCE [LARGE SCALE GENOMIC DNA]</scope>
</reference>
<protein>
    <submittedName>
        <fullName evidence="6">Peptidoglycan recognition protein 2</fullName>
    </submittedName>
</protein>
<evidence type="ECO:0000259" key="4">
    <source>
        <dbReference type="SMART" id="SM00644"/>
    </source>
</evidence>
<evidence type="ECO:0000256" key="1">
    <source>
        <dbReference type="ARBA" id="ARBA00007553"/>
    </source>
</evidence>
<gene>
    <name evidence="6" type="primary">PGLYRP2</name>
    <name evidence="6" type="synonym">pglyrp2</name>
</gene>
<dbReference type="Proteomes" id="UP000694397">
    <property type="component" value="Chromosome 20"/>
</dbReference>
<dbReference type="SUPFAM" id="SSF55846">
    <property type="entry name" value="N-acetylmuramoyl-L-alanine amidase-like"/>
    <property type="match status" value="1"/>
</dbReference>
<feature type="signal peptide" evidence="3">
    <location>
        <begin position="1"/>
        <end position="21"/>
    </location>
</feature>
<dbReference type="InterPro" id="IPR036505">
    <property type="entry name" value="Amidase/PGRP_sf"/>
</dbReference>
<dbReference type="GO" id="GO:0008745">
    <property type="term" value="F:N-acetylmuramoyl-L-alanine amidase activity"/>
    <property type="evidence" value="ECO:0007669"/>
    <property type="project" value="InterPro"/>
</dbReference>
<dbReference type="GO" id="GO:0008270">
    <property type="term" value="F:zinc ion binding"/>
    <property type="evidence" value="ECO:0007669"/>
    <property type="project" value="InterPro"/>
</dbReference>
<accession>A0A8C9RG23</accession>
<dbReference type="GeneID" id="108939960"/>
<dbReference type="OrthoDB" id="10001926at2759"/>
<dbReference type="CDD" id="cd06583">
    <property type="entry name" value="PGRP"/>
    <property type="match status" value="1"/>
</dbReference>
<dbReference type="Gene3D" id="3.40.80.10">
    <property type="entry name" value="Peptidoglycan recognition protein-like"/>
    <property type="match status" value="1"/>
</dbReference>
<name>A0A8C9RG23_SCLFO</name>
<dbReference type="AlphaFoldDB" id="A0A8C9RG23"/>
<feature type="domain" description="Peptidoglycan recognition protein family" evidence="5">
    <location>
        <begin position="301"/>
        <end position="447"/>
    </location>
</feature>
<proteinExistence type="inferred from homology"/>
<sequence>MESTAKFFIALTALCLGFSSAGLPMNMEQFIRTVEQIEGSNPSLTALSVVRSLLQVGGYDNPFFKHFLEASSVRSEHKPTIPDPEYSKFIRLAVHHKVTDQGREEGVVLCGDGTTVALGPVLLGIEAGLSAGTGNPPKGLCILTLARTLGLSFLHYHNSSLSQSLGPDGCWDNVTTPKNFTLSGAPSLATDALINGGMDGMLLGVHLSSLPSHSLRLSAVLKGYYRQGLEGPDAPPLLISAFRRDNFGQLVNISLLEEEVLSSLAVHRKLHEEVDPRTPVVLEDVVKTGVQEFIRRYIECPAIIPRCQWGARPYHGTPVQLKLPLSFVYIHHTLSPRQPCHSFQKCATNMRAMQRFHQDDRGWDDIGYSFVVGSDGYLYEGRGWQRRGAHTRGQNSRGYGISFIGDYNDMLPSLHSLRLVRERMATCGVGGGWLVSNFSWHGHRQLVNTKCPGEALYAEIQGWKGFQLRNSSDGGASQL</sequence>
<feature type="chain" id="PRO_5034057471" evidence="3">
    <location>
        <begin position="22"/>
        <end position="479"/>
    </location>
</feature>
<reference evidence="6" key="2">
    <citation type="submission" date="2025-08" db="UniProtKB">
        <authorList>
            <consortium name="Ensembl"/>
        </authorList>
    </citation>
    <scope>IDENTIFICATION</scope>
</reference>
<dbReference type="SMART" id="SM00644">
    <property type="entry name" value="Ami_2"/>
    <property type="match status" value="1"/>
</dbReference>
<evidence type="ECO:0000313" key="7">
    <source>
        <dbReference type="Proteomes" id="UP000694397"/>
    </source>
</evidence>
<dbReference type="SMART" id="SM00701">
    <property type="entry name" value="PGRP"/>
    <property type="match status" value="1"/>
</dbReference>
<dbReference type="GeneTree" id="ENSGT00940000158718"/>
<evidence type="ECO:0000256" key="3">
    <source>
        <dbReference type="SAM" id="SignalP"/>
    </source>
</evidence>
<reference evidence="6" key="3">
    <citation type="submission" date="2025-09" db="UniProtKB">
        <authorList>
            <consortium name="Ensembl"/>
        </authorList>
    </citation>
    <scope>IDENTIFICATION</scope>
</reference>
<dbReference type="InterPro" id="IPR015510">
    <property type="entry name" value="PGRP"/>
</dbReference>
<evidence type="ECO:0000256" key="2">
    <source>
        <dbReference type="ARBA" id="ARBA00022859"/>
    </source>
</evidence>
<organism evidence="6 7">
    <name type="scientific">Scleropages formosus</name>
    <name type="common">Asian bonytongue</name>
    <name type="synonym">Osteoglossum formosum</name>
    <dbReference type="NCBI Taxonomy" id="113540"/>
    <lineage>
        <taxon>Eukaryota</taxon>
        <taxon>Metazoa</taxon>
        <taxon>Chordata</taxon>
        <taxon>Craniata</taxon>
        <taxon>Vertebrata</taxon>
        <taxon>Euteleostomi</taxon>
        <taxon>Actinopterygii</taxon>
        <taxon>Neopterygii</taxon>
        <taxon>Teleostei</taxon>
        <taxon>Osteoglossocephala</taxon>
        <taxon>Osteoglossomorpha</taxon>
        <taxon>Osteoglossiformes</taxon>
        <taxon>Osteoglossidae</taxon>
        <taxon>Scleropages</taxon>
    </lineage>
</organism>
<dbReference type="InterPro" id="IPR006619">
    <property type="entry name" value="PGRP_domain_met/bac"/>
</dbReference>
<evidence type="ECO:0000259" key="5">
    <source>
        <dbReference type="SMART" id="SM00701"/>
    </source>
</evidence>
<dbReference type="PANTHER" id="PTHR11022:SF66">
    <property type="entry name" value="N-ACETYLMURAMOYL-L-ALANINE AMIDASE"/>
    <property type="match status" value="1"/>
</dbReference>
<dbReference type="InterPro" id="IPR002502">
    <property type="entry name" value="Amidase_domain"/>
</dbReference>
<keyword evidence="2" id="KW-0391">Immunity</keyword>
<keyword evidence="7" id="KW-1185">Reference proteome</keyword>
<dbReference type="FunFam" id="3.40.80.10:FF:000001">
    <property type="entry name" value="Peptidoglycan recognition protein 1"/>
    <property type="match status" value="1"/>
</dbReference>
<dbReference type="Ensembl" id="ENSSFOT00015013213.2">
    <property type="protein sequence ID" value="ENSSFOP00015013049.2"/>
    <property type="gene ID" value="ENSSFOG00015008417.2"/>
</dbReference>
<feature type="domain" description="N-acetylmuramoyl-L-alanine amidase" evidence="4">
    <location>
        <begin position="314"/>
        <end position="453"/>
    </location>
</feature>
<dbReference type="RefSeq" id="XP_018617179.2">
    <property type="nucleotide sequence ID" value="XM_018761663.2"/>
</dbReference>
<dbReference type="PANTHER" id="PTHR11022">
    <property type="entry name" value="PEPTIDOGLYCAN RECOGNITION PROTEIN"/>
    <property type="match status" value="1"/>
</dbReference>
<dbReference type="Pfam" id="PF01510">
    <property type="entry name" value="Amidase_2"/>
    <property type="match status" value="1"/>
</dbReference>
<dbReference type="GO" id="GO:0009253">
    <property type="term" value="P:peptidoglycan catabolic process"/>
    <property type="evidence" value="ECO:0007669"/>
    <property type="project" value="InterPro"/>
</dbReference>
<comment type="similarity">
    <text evidence="1">Belongs to the N-acetylmuramoyl-L-alanine amidase 2 family.</text>
</comment>
<dbReference type="GO" id="GO:0002376">
    <property type="term" value="P:immune system process"/>
    <property type="evidence" value="ECO:0007669"/>
    <property type="project" value="UniProtKB-KW"/>
</dbReference>
<keyword evidence="3" id="KW-0732">Signal</keyword>